<dbReference type="Pfam" id="PF12002">
    <property type="entry name" value="MgsA_C"/>
    <property type="match status" value="1"/>
</dbReference>
<gene>
    <name evidence="4" type="ORF">PROFUN_14381</name>
</gene>
<dbReference type="GO" id="GO:0006261">
    <property type="term" value="P:DNA-templated DNA replication"/>
    <property type="evidence" value="ECO:0007669"/>
    <property type="project" value="TreeGrafter"/>
</dbReference>
<comment type="caution">
    <text evidence="4">The sequence shown here is derived from an EMBL/GenBank/DDBJ whole genome shotgun (WGS) entry which is preliminary data.</text>
</comment>
<dbReference type="FunFam" id="3.40.50.300:FF:000137">
    <property type="entry name" value="Replication-associated recombination protein A"/>
    <property type="match status" value="1"/>
</dbReference>
<protein>
    <submittedName>
        <fullName evidence="4">ATPase</fullName>
    </submittedName>
</protein>
<accession>A0A2P6MVW4</accession>
<dbReference type="InterPro" id="IPR003959">
    <property type="entry name" value="ATPase_AAA_core"/>
</dbReference>
<proteinExistence type="inferred from homology"/>
<dbReference type="SMART" id="SM00382">
    <property type="entry name" value="AAA"/>
    <property type="match status" value="1"/>
</dbReference>
<dbReference type="InterPro" id="IPR003593">
    <property type="entry name" value="AAA+_ATPase"/>
</dbReference>
<feature type="domain" description="AAA+ ATPase" evidence="3">
    <location>
        <begin position="94"/>
        <end position="214"/>
    </location>
</feature>
<dbReference type="GO" id="GO:0016887">
    <property type="term" value="F:ATP hydrolysis activity"/>
    <property type="evidence" value="ECO:0007669"/>
    <property type="project" value="InterPro"/>
</dbReference>
<evidence type="ECO:0000313" key="5">
    <source>
        <dbReference type="Proteomes" id="UP000241769"/>
    </source>
</evidence>
<dbReference type="STRING" id="1890364.A0A2P6MVW4"/>
<dbReference type="SUPFAM" id="SSF52540">
    <property type="entry name" value="P-loop containing nucleoside triphosphate hydrolases"/>
    <property type="match status" value="1"/>
</dbReference>
<dbReference type="Proteomes" id="UP000241769">
    <property type="component" value="Unassembled WGS sequence"/>
</dbReference>
<reference evidence="4 5" key="1">
    <citation type="journal article" date="2018" name="Genome Biol. Evol.">
        <title>Multiple Roots of Fruiting Body Formation in Amoebozoa.</title>
        <authorList>
            <person name="Hillmann F."/>
            <person name="Forbes G."/>
            <person name="Novohradska S."/>
            <person name="Ferling I."/>
            <person name="Riege K."/>
            <person name="Groth M."/>
            <person name="Westermann M."/>
            <person name="Marz M."/>
            <person name="Spaller T."/>
            <person name="Winckler T."/>
            <person name="Schaap P."/>
            <person name="Glockner G."/>
        </authorList>
    </citation>
    <scope>NUCLEOTIDE SEQUENCE [LARGE SCALE GENOMIC DNA]</scope>
    <source>
        <strain evidence="4 5">Jena</strain>
    </source>
</reference>
<dbReference type="Gene3D" id="1.10.3710.10">
    <property type="entry name" value="DNA polymerase III clamp loader subunits, C-terminal domain"/>
    <property type="match status" value="1"/>
</dbReference>
<dbReference type="AlphaFoldDB" id="A0A2P6MVW4"/>
<dbReference type="GO" id="GO:0003677">
    <property type="term" value="F:DNA binding"/>
    <property type="evidence" value="ECO:0007669"/>
    <property type="project" value="InterPro"/>
</dbReference>
<dbReference type="Gene3D" id="1.20.272.10">
    <property type="match status" value="1"/>
</dbReference>
<dbReference type="GO" id="GO:0008047">
    <property type="term" value="F:enzyme activator activity"/>
    <property type="evidence" value="ECO:0007669"/>
    <property type="project" value="TreeGrafter"/>
</dbReference>
<dbReference type="EMBL" id="MDYQ01000360">
    <property type="protein sequence ID" value="PRP75845.1"/>
    <property type="molecule type" value="Genomic_DNA"/>
</dbReference>
<dbReference type="Gene3D" id="1.10.8.60">
    <property type="match status" value="1"/>
</dbReference>
<evidence type="ECO:0000256" key="1">
    <source>
        <dbReference type="ARBA" id="ARBA00008959"/>
    </source>
</evidence>
<dbReference type="OrthoDB" id="10265467at2759"/>
<evidence type="ECO:0000256" key="2">
    <source>
        <dbReference type="SAM" id="MobiDB-lite"/>
    </source>
</evidence>
<organism evidence="4 5">
    <name type="scientific">Planoprotostelium fungivorum</name>
    <dbReference type="NCBI Taxonomy" id="1890364"/>
    <lineage>
        <taxon>Eukaryota</taxon>
        <taxon>Amoebozoa</taxon>
        <taxon>Evosea</taxon>
        <taxon>Variosea</taxon>
        <taxon>Cavosteliida</taxon>
        <taxon>Cavosteliaceae</taxon>
        <taxon>Planoprotostelium</taxon>
    </lineage>
</organism>
<dbReference type="GO" id="GO:0005634">
    <property type="term" value="C:nucleus"/>
    <property type="evidence" value="ECO:0007669"/>
    <property type="project" value="TreeGrafter"/>
</dbReference>
<name>A0A2P6MVW4_9EUKA</name>
<evidence type="ECO:0000313" key="4">
    <source>
        <dbReference type="EMBL" id="PRP75845.1"/>
    </source>
</evidence>
<dbReference type="InterPro" id="IPR051314">
    <property type="entry name" value="AAA_ATPase_RarA/MGS1/WRNIP1"/>
</dbReference>
<feature type="region of interest" description="Disordered" evidence="2">
    <location>
        <begin position="1"/>
        <end position="58"/>
    </location>
</feature>
<dbReference type="PANTHER" id="PTHR13779:SF7">
    <property type="entry name" value="ATPASE WRNIP1"/>
    <property type="match status" value="1"/>
</dbReference>
<dbReference type="CDD" id="cd00009">
    <property type="entry name" value="AAA"/>
    <property type="match status" value="1"/>
</dbReference>
<dbReference type="InterPro" id="IPR021886">
    <property type="entry name" value="MgsA_C"/>
</dbReference>
<keyword evidence="5" id="KW-1185">Reference proteome</keyword>
<dbReference type="InterPro" id="IPR027417">
    <property type="entry name" value="P-loop_NTPase"/>
</dbReference>
<dbReference type="Gene3D" id="3.40.50.300">
    <property type="entry name" value="P-loop containing nucleotide triphosphate hydrolases"/>
    <property type="match status" value="1"/>
</dbReference>
<sequence>MNIHPLFLQKNKPQKESQSKGGTKRKTPSNDEPQLKPAEMKRQHTPHQDQPLAERNRPTEWEDMIGQDALVGEEGILTKIVRRAEMNSENSRPFLPSIILWGPPGSGKTTVARLLGRKIPKSTFVQLSAVDCGLAKVREVMEKAANEKRLNTQRITILFVDEIHRFNKAQQDAFLPFVENGTVVLIGATTENPSFECNSALLSRCKVLTMKKLEDSDVERVLHRSVEKMKDITIDPSVIQQIAQIADGDARHALNMLETCIQLGEDQPEGNKLVGMSSLTSTLQRTGGDVDASLYWLGRMLVGGEDPLFIARRLVRFASESVNFILTKKTGLADPQALILATSGFQATQLIGMPECDVILSQVASYLALAPKSTAVYKACLAVKECVRSQPNLPVPLHICNAPTKMMKDLGYAKGYIYNPDHKGPVDQSYLPDAMIGHKFFHDDSADDTHK</sequence>
<dbReference type="InParanoid" id="A0A2P6MVW4"/>
<dbReference type="PANTHER" id="PTHR13779">
    <property type="entry name" value="WERNER HELICASE-INTERACTING PROTEIN 1 FAMILY MEMBER"/>
    <property type="match status" value="1"/>
</dbReference>
<dbReference type="GO" id="GO:0000731">
    <property type="term" value="P:DNA synthesis involved in DNA repair"/>
    <property type="evidence" value="ECO:0007669"/>
    <property type="project" value="TreeGrafter"/>
</dbReference>
<dbReference type="GO" id="GO:0005524">
    <property type="term" value="F:ATP binding"/>
    <property type="evidence" value="ECO:0007669"/>
    <property type="project" value="UniProtKB-KW"/>
</dbReference>
<dbReference type="CDD" id="cd18139">
    <property type="entry name" value="HLD_clamp_RarA"/>
    <property type="match status" value="1"/>
</dbReference>
<dbReference type="SUPFAM" id="SSF48019">
    <property type="entry name" value="post-AAA+ oligomerization domain-like"/>
    <property type="match status" value="1"/>
</dbReference>
<evidence type="ECO:0000259" key="3">
    <source>
        <dbReference type="SMART" id="SM00382"/>
    </source>
</evidence>
<dbReference type="GO" id="GO:0017116">
    <property type="term" value="F:single-stranded DNA helicase activity"/>
    <property type="evidence" value="ECO:0007669"/>
    <property type="project" value="TreeGrafter"/>
</dbReference>
<comment type="similarity">
    <text evidence="1">Belongs to the AAA ATPase family. RarA/MGS1/WRNIP1 subfamily.</text>
</comment>
<dbReference type="Pfam" id="PF00004">
    <property type="entry name" value="AAA"/>
    <property type="match status" value="1"/>
</dbReference>
<dbReference type="InterPro" id="IPR008921">
    <property type="entry name" value="DNA_pol3_clamp-load_cplx_C"/>
</dbReference>